<dbReference type="AlphaFoldDB" id="A0A1G9S6S0"/>
<dbReference type="Pfam" id="PF16409">
    <property type="entry name" value="DUF5017"/>
    <property type="match status" value="1"/>
</dbReference>
<feature type="domain" description="DUF5017" evidence="1">
    <location>
        <begin position="17"/>
        <end position="203"/>
    </location>
</feature>
<protein>
    <recommendedName>
        <fullName evidence="1">DUF5017 domain-containing protein</fullName>
    </recommendedName>
</protein>
<organism evidence="2 3">
    <name type="scientific">Daejeonella rubra</name>
    <dbReference type="NCBI Taxonomy" id="990371"/>
    <lineage>
        <taxon>Bacteria</taxon>
        <taxon>Pseudomonadati</taxon>
        <taxon>Bacteroidota</taxon>
        <taxon>Sphingobacteriia</taxon>
        <taxon>Sphingobacteriales</taxon>
        <taxon>Sphingobacteriaceae</taxon>
        <taxon>Daejeonella</taxon>
    </lineage>
</organism>
<sequence>MKLKIYSIVAAALLMASCEKPTLEAEAPAFDVTTEKTTYKVGETIKFMITGGETQNISFYSGELRKDYASSTGRVVDVAGAGATLSFNSSVQLGTQANQVTLWASTNFSGDYSSLAKVQAATWVDITGRFKLGTTTALLASGTVDISDLLLAGKPIYFAFRYTTKAQATNGINRQWFIQSFAVNSKKLLDNTMTLTIADQAGAGFRIVDDLKDKAPALSSVTATRLTLQGNTYLNAGLPQFNPANPIFDPKNGIYNPLDPAYQPSAVYKPFVAFDPASPFNDPATEHWAITKAITIDKVDLGPDWSLAIKGLTNPVLPEYRYSYPTAGTYKAVFVASNGNIDQQLKITKEISLTITP</sequence>
<proteinExistence type="predicted"/>
<dbReference type="InterPro" id="IPR032185">
    <property type="entry name" value="DUF5017"/>
</dbReference>
<name>A0A1G9S6S0_9SPHI</name>
<dbReference type="EMBL" id="FNHH01000009">
    <property type="protein sequence ID" value="SDM30455.1"/>
    <property type="molecule type" value="Genomic_DNA"/>
</dbReference>
<evidence type="ECO:0000313" key="2">
    <source>
        <dbReference type="EMBL" id="SDM30455.1"/>
    </source>
</evidence>
<dbReference type="PROSITE" id="PS51257">
    <property type="entry name" value="PROKAR_LIPOPROTEIN"/>
    <property type="match status" value="1"/>
</dbReference>
<evidence type="ECO:0000259" key="1">
    <source>
        <dbReference type="Pfam" id="PF16409"/>
    </source>
</evidence>
<dbReference type="STRING" id="990371.SAMN05421813_10970"/>
<dbReference type="RefSeq" id="WP_090703704.1">
    <property type="nucleotide sequence ID" value="NZ_FNHH01000009.1"/>
</dbReference>
<keyword evidence="3" id="KW-1185">Reference proteome</keyword>
<evidence type="ECO:0000313" key="3">
    <source>
        <dbReference type="Proteomes" id="UP000199226"/>
    </source>
</evidence>
<dbReference type="Proteomes" id="UP000199226">
    <property type="component" value="Unassembled WGS sequence"/>
</dbReference>
<reference evidence="3" key="1">
    <citation type="submission" date="2016-10" db="EMBL/GenBank/DDBJ databases">
        <authorList>
            <person name="Varghese N."/>
            <person name="Submissions S."/>
        </authorList>
    </citation>
    <scope>NUCLEOTIDE SEQUENCE [LARGE SCALE GENOMIC DNA]</scope>
    <source>
        <strain evidence="3">DSM 24536</strain>
    </source>
</reference>
<dbReference type="OrthoDB" id="1082472at2"/>
<accession>A0A1G9S6S0</accession>
<gene>
    <name evidence="2" type="ORF">SAMN05421813_10970</name>
</gene>